<comment type="caution">
    <text evidence="1">The sequence shown here is derived from an EMBL/GenBank/DDBJ whole genome shotgun (WGS) entry which is preliminary data.</text>
</comment>
<sequence length="403" mass="46012">MSIAFKDDKRGAKASRVLRKVPVELWEHVFHFLIGAELLPTLRTCKGFNAIAKRPLQRVIHWRTVEAFQGWNDSPLAGRMLYVPCEVTIGSKSPPHPYINFNHVFPVITSFQRLTTLSLYRIAFPLVNVIEILSKLPSLRQLMLHDILRIPHNMMPSTRRGVPVTSTSLRSITLNHVQGSPLTGDRGLAKLVEVLSMEGLQEIHMTLTTFIDLMESINTCRQRRVSSDSPEPPFPKLPNTLRTFEVHTNMYRENSNTDFLDYPEYSKILGKWLMGCTNSLEVLSLWISGDIPTPPDVIELRRLVMYTGPHSFLRALRFGPDIRRIWVPTPEVQSVEAWQFSRSVASSHRSAITHLSVQKWDVTDTSLEQLMTDCPNLKELSLVPSIALNEGQYRRLPVLLEDM</sequence>
<keyword evidence="2" id="KW-1185">Reference proteome</keyword>
<name>A0ABR3FGV1_9AGAR</name>
<evidence type="ECO:0000313" key="2">
    <source>
        <dbReference type="Proteomes" id="UP001465976"/>
    </source>
</evidence>
<gene>
    <name evidence="1" type="ORF">V5O48_007536</name>
</gene>
<dbReference type="EMBL" id="JBAHYK010000399">
    <property type="protein sequence ID" value="KAL0574417.1"/>
    <property type="molecule type" value="Genomic_DNA"/>
</dbReference>
<accession>A0ABR3FGV1</accession>
<evidence type="ECO:0000313" key="1">
    <source>
        <dbReference type="EMBL" id="KAL0574417.1"/>
    </source>
</evidence>
<dbReference type="SUPFAM" id="SSF52047">
    <property type="entry name" value="RNI-like"/>
    <property type="match status" value="1"/>
</dbReference>
<protein>
    <recommendedName>
        <fullName evidence="3">F-box domain-containing protein</fullName>
    </recommendedName>
</protein>
<proteinExistence type="predicted"/>
<dbReference type="Proteomes" id="UP001465976">
    <property type="component" value="Unassembled WGS sequence"/>
</dbReference>
<organism evidence="1 2">
    <name type="scientific">Marasmius crinis-equi</name>
    <dbReference type="NCBI Taxonomy" id="585013"/>
    <lineage>
        <taxon>Eukaryota</taxon>
        <taxon>Fungi</taxon>
        <taxon>Dikarya</taxon>
        <taxon>Basidiomycota</taxon>
        <taxon>Agaricomycotina</taxon>
        <taxon>Agaricomycetes</taxon>
        <taxon>Agaricomycetidae</taxon>
        <taxon>Agaricales</taxon>
        <taxon>Marasmiineae</taxon>
        <taxon>Marasmiaceae</taxon>
        <taxon>Marasmius</taxon>
    </lineage>
</organism>
<reference evidence="1 2" key="1">
    <citation type="submission" date="2024-02" db="EMBL/GenBank/DDBJ databases">
        <title>A draft genome for the cacao thread blight pathogen Marasmius crinis-equi.</title>
        <authorList>
            <person name="Cohen S.P."/>
            <person name="Baruah I.K."/>
            <person name="Amoako-Attah I."/>
            <person name="Bukari Y."/>
            <person name="Meinhardt L.W."/>
            <person name="Bailey B.A."/>
        </authorList>
    </citation>
    <scope>NUCLEOTIDE SEQUENCE [LARGE SCALE GENOMIC DNA]</scope>
    <source>
        <strain evidence="1 2">GH-76</strain>
    </source>
</reference>
<dbReference type="InterPro" id="IPR032675">
    <property type="entry name" value="LRR_dom_sf"/>
</dbReference>
<dbReference type="Gene3D" id="3.80.10.10">
    <property type="entry name" value="Ribonuclease Inhibitor"/>
    <property type="match status" value="1"/>
</dbReference>
<evidence type="ECO:0008006" key="3">
    <source>
        <dbReference type="Google" id="ProtNLM"/>
    </source>
</evidence>